<comment type="caution">
    <text evidence="4">The sequence shown here is derived from an EMBL/GenBank/DDBJ whole genome shotgun (WGS) entry which is preliminary data.</text>
</comment>
<dbReference type="InterPro" id="IPR039757">
    <property type="entry name" value="EIF2D"/>
</dbReference>
<dbReference type="FunFam" id="3.10.400.20:FF:000002">
    <property type="entry name" value="Eukaryotic translation initiation factor 2D"/>
    <property type="match status" value="1"/>
</dbReference>
<dbReference type="InterPro" id="IPR004521">
    <property type="entry name" value="Uncharacterised_CHP00451"/>
</dbReference>
<proteinExistence type="predicted"/>
<dbReference type="GO" id="GO:0001731">
    <property type="term" value="P:formation of translation preinitiation complex"/>
    <property type="evidence" value="ECO:0007669"/>
    <property type="project" value="InterPro"/>
</dbReference>
<dbReference type="Pfam" id="PF25304">
    <property type="entry name" value="WHD_eIF2D"/>
    <property type="match status" value="1"/>
</dbReference>
<dbReference type="PANTHER" id="PTHR12217">
    <property type="entry name" value="EUKARYOTIC TRANSLATION INITIATION FACTOR 2D"/>
    <property type="match status" value="1"/>
</dbReference>
<dbReference type="Pfam" id="PF17832">
    <property type="entry name" value="Pre-PUA"/>
    <property type="match status" value="1"/>
</dbReference>
<accession>A0AAW1V3B2</accession>
<dbReference type="InterPro" id="IPR039759">
    <property type="entry name" value="eIF2D_SUI1"/>
</dbReference>
<name>A0AAW1V3B2_9CUCU</name>
<keyword evidence="5" id="KW-1185">Reference proteome</keyword>
<dbReference type="Proteomes" id="UP001431783">
    <property type="component" value="Unassembled WGS sequence"/>
</dbReference>
<evidence type="ECO:0000313" key="4">
    <source>
        <dbReference type="EMBL" id="KAK9890171.1"/>
    </source>
</evidence>
<evidence type="ECO:0000256" key="2">
    <source>
        <dbReference type="SAM" id="MobiDB-lite"/>
    </source>
</evidence>
<reference evidence="4 5" key="1">
    <citation type="submission" date="2023-03" db="EMBL/GenBank/DDBJ databases">
        <title>Genome insight into feeding habits of ladybird beetles.</title>
        <authorList>
            <person name="Li H.-S."/>
            <person name="Huang Y.-H."/>
            <person name="Pang H."/>
        </authorList>
    </citation>
    <scope>NUCLEOTIDE SEQUENCE [LARGE SCALE GENOMIC DNA]</scope>
    <source>
        <strain evidence="4">SYSU_2023b</strain>
        <tissue evidence="4">Whole body</tissue>
    </source>
</reference>
<dbReference type="PANTHER" id="PTHR12217:SF4">
    <property type="entry name" value="EUKARYOTIC TRANSLATION INITIATION FACTOR 2D"/>
    <property type="match status" value="1"/>
</dbReference>
<dbReference type="GO" id="GO:0003743">
    <property type="term" value="F:translation initiation factor activity"/>
    <property type="evidence" value="ECO:0007669"/>
    <property type="project" value="InterPro"/>
</dbReference>
<evidence type="ECO:0000259" key="3">
    <source>
        <dbReference type="PROSITE" id="PS50296"/>
    </source>
</evidence>
<dbReference type="NCBIfam" id="TIGR00451">
    <property type="entry name" value="unchar_dom_2"/>
    <property type="match status" value="1"/>
</dbReference>
<dbReference type="PROSITE" id="PS50296">
    <property type="entry name" value="SUI1"/>
    <property type="match status" value="1"/>
</dbReference>
<dbReference type="SUPFAM" id="SSF47592">
    <property type="entry name" value="SWIB/MDM2 domain"/>
    <property type="match status" value="1"/>
</dbReference>
<dbReference type="CDD" id="cd21156">
    <property type="entry name" value="PUA_eIF2d-like"/>
    <property type="match status" value="1"/>
</dbReference>
<dbReference type="InterPro" id="IPR036877">
    <property type="entry name" value="SUI1_dom_sf"/>
</dbReference>
<dbReference type="InterPro" id="IPR048247">
    <property type="entry name" value="eIF2D_N"/>
</dbReference>
<dbReference type="Pfam" id="PF01253">
    <property type="entry name" value="SUI1"/>
    <property type="match status" value="1"/>
</dbReference>
<keyword evidence="1" id="KW-0963">Cytoplasm</keyword>
<feature type="region of interest" description="Disordered" evidence="2">
    <location>
        <begin position="232"/>
        <end position="252"/>
    </location>
</feature>
<dbReference type="SUPFAM" id="SSF55159">
    <property type="entry name" value="eIF1-like"/>
    <property type="match status" value="1"/>
</dbReference>
<dbReference type="InterPro" id="IPR001950">
    <property type="entry name" value="SUI1"/>
</dbReference>
<organism evidence="4 5">
    <name type="scientific">Henosepilachna vigintioctopunctata</name>
    <dbReference type="NCBI Taxonomy" id="420089"/>
    <lineage>
        <taxon>Eukaryota</taxon>
        <taxon>Metazoa</taxon>
        <taxon>Ecdysozoa</taxon>
        <taxon>Arthropoda</taxon>
        <taxon>Hexapoda</taxon>
        <taxon>Insecta</taxon>
        <taxon>Pterygota</taxon>
        <taxon>Neoptera</taxon>
        <taxon>Endopterygota</taxon>
        <taxon>Coleoptera</taxon>
        <taxon>Polyphaga</taxon>
        <taxon>Cucujiformia</taxon>
        <taxon>Coccinelloidea</taxon>
        <taxon>Coccinellidae</taxon>
        <taxon>Epilachninae</taxon>
        <taxon>Epilachnini</taxon>
        <taxon>Henosepilachna</taxon>
    </lineage>
</organism>
<evidence type="ECO:0000256" key="1">
    <source>
        <dbReference type="ARBA" id="ARBA00022490"/>
    </source>
</evidence>
<dbReference type="InterPro" id="IPR036885">
    <property type="entry name" value="SWIB_MDM2_dom_sf"/>
</dbReference>
<dbReference type="Gene3D" id="3.10.400.20">
    <property type="match status" value="1"/>
</dbReference>
<dbReference type="InterPro" id="IPR048248">
    <property type="entry name" value="PUA_eIF2d-like"/>
</dbReference>
<dbReference type="PROSITE" id="PS50890">
    <property type="entry name" value="PUA"/>
    <property type="match status" value="1"/>
</dbReference>
<dbReference type="CDD" id="cd11610">
    <property type="entry name" value="eIF2D_N"/>
    <property type="match status" value="1"/>
</dbReference>
<dbReference type="InterPro" id="IPR058886">
    <property type="entry name" value="SWIB_eIF2D"/>
</dbReference>
<protein>
    <recommendedName>
        <fullName evidence="3">SUI1 domain-containing protein</fullName>
    </recommendedName>
</protein>
<dbReference type="EMBL" id="JARQZJ010000124">
    <property type="protein sequence ID" value="KAK9890171.1"/>
    <property type="molecule type" value="Genomic_DNA"/>
</dbReference>
<sequence length="575" mass="64521">MFRKPFKVKSNTPVKSSERKNIKDKIHKQYPSLTEDDLNNLLPKKDVLNTVKVVTASGEIIHIYTIQKKPLCFELYGKMFPTLYFLWQFPNLIHNFTTHKDVLGFINSGADLMLPGVLTPPAHSITPKYGGGIQKDSIVAINLSTNKASFAVGTAVMSSAEMENSGARGKCVSIVHFYGDKLCCLEGQAILTVPNMGPPEWLLMKSYEEDFPSLGSCPKKEESNRNISILTNEELEHESTEPNQGENNVKSEDVASISADMTIEEVDETLHYCFFTAIKYSKTMTLPILTSNFYKIQMLPVCPIDKTLDIKKSSFKKLKPFLDKMCQENIITVKEIKKGVESIVAINKSHPQFEAFYTKPENRPGANNQENSNTLANSTNITESFIITNSVLAIFKCGETKMEKGNTVTGTTVKQYIREYIAHNKCYHENPKLVKLDTTLSTICKSTNPITWEEVYEKVCDSMKNCFKVQTGQEEIMNKGKLSPIVISVANRSGNKKVTLVDNLELFGIRISEFAKECQHGVAASTSISVPPGKKVEQLLVQGNQVLFVYNLLVDKYKISKRYIRGLENAPKKKK</sequence>
<dbReference type="InterPro" id="IPR041366">
    <property type="entry name" value="Pre-PUA"/>
</dbReference>
<dbReference type="CDD" id="cd11608">
    <property type="entry name" value="eIF2D_C"/>
    <property type="match status" value="1"/>
</dbReference>
<dbReference type="Gene3D" id="3.30.780.10">
    <property type="entry name" value="SUI1-like domain"/>
    <property type="match status" value="1"/>
</dbReference>
<dbReference type="SUPFAM" id="SSF88697">
    <property type="entry name" value="PUA domain-like"/>
    <property type="match status" value="1"/>
</dbReference>
<dbReference type="Pfam" id="PF26291">
    <property type="entry name" value="SWIB_eIF2D"/>
    <property type="match status" value="1"/>
</dbReference>
<dbReference type="AlphaFoldDB" id="A0AAW1V3B2"/>
<dbReference type="InterPro" id="IPR057429">
    <property type="entry name" value="WH_eIF2D"/>
</dbReference>
<dbReference type="Pfam" id="PF26292">
    <property type="entry name" value="PUA_elF2D"/>
    <property type="match status" value="1"/>
</dbReference>
<evidence type="ECO:0000313" key="5">
    <source>
        <dbReference type="Proteomes" id="UP001431783"/>
    </source>
</evidence>
<feature type="domain" description="SUI1" evidence="3">
    <location>
        <begin position="485"/>
        <end position="557"/>
    </location>
</feature>
<feature type="region of interest" description="Disordered" evidence="2">
    <location>
        <begin position="1"/>
        <end position="20"/>
    </location>
</feature>
<dbReference type="InterPro" id="IPR015947">
    <property type="entry name" value="PUA-like_sf"/>
</dbReference>
<dbReference type="GO" id="GO:0003723">
    <property type="term" value="F:RNA binding"/>
    <property type="evidence" value="ECO:0007669"/>
    <property type="project" value="InterPro"/>
</dbReference>
<gene>
    <name evidence="4" type="ORF">WA026_008975</name>
</gene>